<comment type="caution">
    <text evidence="1">The sequence shown here is derived from an EMBL/GenBank/DDBJ whole genome shotgun (WGS) entry which is preliminary data.</text>
</comment>
<accession>A0ABP6RP19</accession>
<proteinExistence type="predicted"/>
<organism evidence="1 2">
    <name type="scientific">Saccharopolyspora gregorii</name>
    <dbReference type="NCBI Taxonomy" id="33914"/>
    <lineage>
        <taxon>Bacteria</taxon>
        <taxon>Bacillati</taxon>
        <taxon>Actinomycetota</taxon>
        <taxon>Actinomycetes</taxon>
        <taxon>Pseudonocardiales</taxon>
        <taxon>Pseudonocardiaceae</taxon>
        <taxon>Saccharopolyspora</taxon>
    </lineage>
</organism>
<evidence type="ECO:0000313" key="2">
    <source>
        <dbReference type="Proteomes" id="UP001500483"/>
    </source>
</evidence>
<gene>
    <name evidence="1" type="ORF">GCM10020366_17310</name>
</gene>
<keyword evidence="2" id="KW-1185">Reference proteome</keyword>
<dbReference type="Proteomes" id="UP001500483">
    <property type="component" value="Unassembled WGS sequence"/>
</dbReference>
<name>A0ABP6RP19_9PSEU</name>
<sequence>MYDDGGRLDALLYVRHWPSGVVDVVIVHSHEEAFAYRASGVDPHAPLLDVPARVHWRRSGHPDAVTAAALDLPA</sequence>
<protein>
    <submittedName>
        <fullName evidence="1">Uncharacterized protein</fullName>
    </submittedName>
</protein>
<evidence type="ECO:0000313" key="1">
    <source>
        <dbReference type="EMBL" id="GAA3355792.1"/>
    </source>
</evidence>
<dbReference type="EMBL" id="BAAAYK010000038">
    <property type="protein sequence ID" value="GAA3355792.1"/>
    <property type="molecule type" value="Genomic_DNA"/>
</dbReference>
<reference evidence="2" key="1">
    <citation type="journal article" date="2019" name="Int. J. Syst. Evol. Microbiol.">
        <title>The Global Catalogue of Microorganisms (GCM) 10K type strain sequencing project: providing services to taxonomists for standard genome sequencing and annotation.</title>
        <authorList>
            <consortium name="The Broad Institute Genomics Platform"/>
            <consortium name="The Broad Institute Genome Sequencing Center for Infectious Disease"/>
            <person name="Wu L."/>
            <person name="Ma J."/>
        </authorList>
    </citation>
    <scope>NUCLEOTIDE SEQUENCE [LARGE SCALE GENOMIC DNA]</scope>
    <source>
        <strain evidence="2">JCM 9687</strain>
    </source>
</reference>
<dbReference type="RefSeq" id="WP_344925432.1">
    <property type="nucleotide sequence ID" value="NZ_BAAAYK010000038.1"/>
</dbReference>